<dbReference type="InterPro" id="IPR013352">
    <property type="entry name" value="Fe_hydrogenase_subset"/>
</dbReference>
<comment type="subcellular location">
    <subcellularLocation>
        <location evidence="2">Membrane</location>
    </subcellularLocation>
</comment>
<dbReference type="SMART" id="SM00929">
    <property type="entry name" value="NADH-G_4Fe-4S_3"/>
    <property type="match status" value="1"/>
</dbReference>
<keyword evidence="4" id="KW-0004">4Fe-4S</keyword>
<dbReference type="GO" id="GO:0008901">
    <property type="term" value="F:ferredoxin hydrogenase activity"/>
    <property type="evidence" value="ECO:0007669"/>
    <property type="project" value="InterPro"/>
</dbReference>
<dbReference type="NCBIfam" id="NF040763">
    <property type="entry name" value="FeFe_hydrog_A6"/>
    <property type="match status" value="1"/>
</dbReference>
<dbReference type="InterPro" id="IPR049830">
    <property type="entry name" value="HndD"/>
</dbReference>
<name>E1R7R8_SEDSS</name>
<dbReference type="NCBIfam" id="TIGR02512">
    <property type="entry name" value="FeFe_hydrog_A"/>
    <property type="match status" value="1"/>
</dbReference>
<dbReference type="InterPro" id="IPR003149">
    <property type="entry name" value="Fe_hydrogenase_ssu"/>
</dbReference>
<protein>
    <submittedName>
        <fullName evidence="17">NAD(P)-dependent iron-only hydrogenase catalytic subunit</fullName>
    </submittedName>
</protein>
<dbReference type="Pfam" id="PF13237">
    <property type="entry name" value="Fer4_10"/>
    <property type="match status" value="1"/>
</dbReference>
<dbReference type="eggNOG" id="COG4624">
    <property type="taxonomic scope" value="Bacteria"/>
</dbReference>
<dbReference type="GO" id="GO:0051537">
    <property type="term" value="F:2 iron, 2 sulfur cluster binding"/>
    <property type="evidence" value="ECO:0007669"/>
    <property type="project" value="UniProtKB-KW"/>
</dbReference>
<evidence type="ECO:0000256" key="7">
    <source>
        <dbReference type="ARBA" id="ARBA00022737"/>
    </source>
</evidence>
<dbReference type="STRING" id="573413.Spirs_3687"/>
<dbReference type="GO" id="GO:0051539">
    <property type="term" value="F:4 iron, 4 sulfur cluster binding"/>
    <property type="evidence" value="ECO:0007669"/>
    <property type="project" value="UniProtKB-KW"/>
</dbReference>
<evidence type="ECO:0000256" key="2">
    <source>
        <dbReference type="ARBA" id="ARBA00004370"/>
    </source>
</evidence>
<dbReference type="PROSITE" id="PS51085">
    <property type="entry name" value="2FE2S_FER_2"/>
    <property type="match status" value="1"/>
</dbReference>
<dbReference type="InterPro" id="IPR036991">
    <property type="entry name" value="Fe_hydrogenase_ssu_sf"/>
</dbReference>
<dbReference type="FunFam" id="3.10.20.740:FF:000004">
    <property type="entry name" value="NADH-quinone oxidoreductase"/>
    <property type="match status" value="1"/>
</dbReference>
<dbReference type="InterPro" id="IPR017900">
    <property type="entry name" value="4Fe4S_Fe_S_CS"/>
</dbReference>
<dbReference type="GO" id="GO:0005506">
    <property type="term" value="F:iron ion binding"/>
    <property type="evidence" value="ECO:0007669"/>
    <property type="project" value="InterPro"/>
</dbReference>
<dbReference type="KEGG" id="ssm:Spirs_3687"/>
<accession>E1R7R8</accession>
<dbReference type="HOGENOM" id="CLU_018240_2_1_12"/>
<dbReference type="AlphaFoldDB" id="E1R7R8"/>
<keyword evidence="7" id="KW-0677">Repeat</keyword>
<dbReference type="SUPFAM" id="SSF54862">
    <property type="entry name" value="4Fe-4S ferredoxins"/>
    <property type="match status" value="1"/>
</dbReference>
<dbReference type="GO" id="GO:0016020">
    <property type="term" value="C:membrane"/>
    <property type="evidence" value="ECO:0007669"/>
    <property type="project" value="UniProtKB-SubCell"/>
</dbReference>
<dbReference type="CDD" id="cd00207">
    <property type="entry name" value="fer2"/>
    <property type="match status" value="1"/>
</dbReference>
<dbReference type="SUPFAM" id="SSF53920">
    <property type="entry name" value="Fe-only hydrogenase"/>
    <property type="match status" value="1"/>
</dbReference>
<dbReference type="PROSITE" id="PS00198">
    <property type="entry name" value="4FE4S_FER_1"/>
    <property type="match status" value="1"/>
</dbReference>
<dbReference type="PANTHER" id="PTHR11615">
    <property type="entry name" value="NITRATE, FORMATE, IRON DEHYDROGENASE"/>
    <property type="match status" value="1"/>
</dbReference>
<dbReference type="PROSITE" id="PS51839">
    <property type="entry name" value="4FE4S_HC3"/>
    <property type="match status" value="1"/>
</dbReference>
<organism evidence="17 18">
    <name type="scientific">Sediminispirochaeta smaragdinae (strain DSM 11293 / JCM 15392 / SEBR 4228)</name>
    <name type="common">Spirochaeta smaragdinae</name>
    <dbReference type="NCBI Taxonomy" id="573413"/>
    <lineage>
        <taxon>Bacteria</taxon>
        <taxon>Pseudomonadati</taxon>
        <taxon>Spirochaetota</taxon>
        <taxon>Spirochaetia</taxon>
        <taxon>Spirochaetales</taxon>
        <taxon>Spirochaetaceae</taxon>
        <taxon>Sediminispirochaeta</taxon>
    </lineage>
</organism>
<dbReference type="Pfam" id="PF13510">
    <property type="entry name" value="Fer2_4"/>
    <property type="match status" value="1"/>
</dbReference>
<evidence type="ECO:0000259" key="14">
    <source>
        <dbReference type="PROSITE" id="PS51085"/>
    </source>
</evidence>
<evidence type="ECO:0000256" key="9">
    <source>
        <dbReference type="ARBA" id="ARBA00023004"/>
    </source>
</evidence>
<feature type="domain" description="4Fe-4S ferredoxin-type" evidence="15">
    <location>
        <begin position="139"/>
        <end position="170"/>
    </location>
</feature>
<evidence type="ECO:0000259" key="16">
    <source>
        <dbReference type="PROSITE" id="PS51839"/>
    </source>
</evidence>
<dbReference type="RefSeq" id="WP_013256232.1">
    <property type="nucleotide sequence ID" value="NC_014364.1"/>
</dbReference>
<reference evidence="17 18" key="1">
    <citation type="journal article" date="2010" name="Stand. Genomic Sci.">
        <title>Complete genome sequence of Spirochaeta smaragdinae type strain (SEBR 4228).</title>
        <authorList>
            <person name="Mavromatis K."/>
            <person name="Yasawong M."/>
            <person name="Chertkov O."/>
            <person name="Lapidus A."/>
            <person name="Lucas S."/>
            <person name="Nolan M."/>
            <person name="Del Rio T.G."/>
            <person name="Tice H."/>
            <person name="Cheng J.F."/>
            <person name="Pitluck S."/>
            <person name="Liolios K."/>
            <person name="Ivanova N."/>
            <person name="Tapia R."/>
            <person name="Han C."/>
            <person name="Bruce D."/>
            <person name="Goodwin L."/>
            <person name="Pati A."/>
            <person name="Chen A."/>
            <person name="Palaniappan K."/>
            <person name="Land M."/>
            <person name="Hauser L."/>
            <person name="Chang Y.J."/>
            <person name="Jeffries C.D."/>
            <person name="Detter J.C."/>
            <person name="Rohde M."/>
            <person name="Brambilla E."/>
            <person name="Spring S."/>
            <person name="Goker M."/>
            <person name="Sikorski J."/>
            <person name="Woyke T."/>
            <person name="Bristow J."/>
            <person name="Eisen J.A."/>
            <person name="Markowitz V."/>
            <person name="Hugenholtz P."/>
            <person name="Klenk H.P."/>
            <person name="Kyrpides N.C."/>
        </authorList>
    </citation>
    <scope>NUCLEOTIDE SEQUENCE [LARGE SCALE GENOMIC DNA]</scope>
    <source>
        <strain evidence="18">DSM 11293 / JCM 15392 / SEBR 4228</strain>
    </source>
</reference>
<keyword evidence="18" id="KW-1185">Reference proteome</keyword>
<dbReference type="Gene3D" id="3.10.20.740">
    <property type="match status" value="1"/>
</dbReference>
<dbReference type="InterPro" id="IPR019574">
    <property type="entry name" value="NADH_UbQ_OxRdtase_Gsu_4Fe4S-bd"/>
</dbReference>
<keyword evidence="11" id="KW-0520">NAD</keyword>
<evidence type="ECO:0000313" key="18">
    <source>
        <dbReference type="Proteomes" id="UP000002318"/>
    </source>
</evidence>
<sequence length="583" mass="63786">MKTVNIRINGESVQVPEGTTILKAAEQVNVKIPVLCYHPDLPPWAACGICVVKLENSPKMVRACATPVSEGMGIITHDPELHEIRRTVIELILSTHPNDCLKCGRNGNCELQKLAADFGIREQPFEQRIREIEPDTSTPSIVFNPEKCVNCGRCANVCQVMQGVWALEFIGRGENVRIAPSADDTLNDSPCIKCGQCSAHCPVGAIFEKDETGKLLAAIRDPEKHVAVQIAPAVRVALGEAFGMEPGEISTGKIYAALRKLGIDAVFDTNFSADLTIMEEGSELVQRLTKGTGAIPQITSCCPAWTDFMEKYYPDMIPNFSTAKSPMMMQGAITKTYYAEKKKIDPANIYSAAIMPCTAKKYEITRCEKMYSSGYQDVDVVLTTRELARLIKAMGIDFASLKDEKADSPIGAYSGAGTIFGVTGGVMEAALRTAHKLITGKELEKVEVNEVRGVEGVRKGEVDIDGKKVKVAIAHGMANVSQILDEVRDAREKGEEPPYHFIEVMACRGGCISGGGQPYGTTDEVRKKRIAGLYKDDVNSAVRCSHENPEISQIYKEFLGEPLGHKSHELLHTGYTPRPLYRK</sequence>
<dbReference type="FunFam" id="3.30.70.20:FF:000035">
    <property type="entry name" value="Iron hydrogenase 1"/>
    <property type="match status" value="1"/>
</dbReference>
<keyword evidence="9" id="KW-0408">Iron</keyword>
<evidence type="ECO:0000256" key="13">
    <source>
        <dbReference type="ARBA" id="ARBA00034078"/>
    </source>
</evidence>
<evidence type="ECO:0000256" key="1">
    <source>
        <dbReference type="ARBA" id="ARBA00001966"/>
    </source>
</evidence>
<dbReference type="EMBL" id="CP002116">
    <property type="protein sequence ID" value="ADK82773.1"/>
    <property type="molecule type" value="Genomic_DNA"/>
</dbReference>
<dbReference type="InterPro" id="IPR050340">
    <property type="entry name" value="Cytosolic_Fe-S_CAF"/>
</dbReference>
<proteinExistence type="inferred from homology"/>
<dbReference type="Pfam" id="PF10588">
    <property type="entry name" value="NADH-G_4Fe-4S_3"/>
    <property type="match status" value="1"/>
</dbReference>
<evidence type="ECO:0000256" key="11">
    <source>
        <dbReference type="ARBA" id="ARBA00023027"/>
    </source>
</evidence>
<keyword evidence="12" id="KW-0472">Membrane</keyword>
<keyword evidence="8" id="KW-1278">Translocase</keyword>
<evidence type="ECO:0000256" key="12">
    <source>
        <dbReference type="ARBA" id="ARBA00023136"/>
    </source>
</evidence>
<dbReference type="OrthoDB" id="9805142at2"/>
<feature type="domain" description="4Fe-4S His(Cys)3-ligated-type" evidence="16">
    <location>
        <begin position="80"/>
        <end position="119"/>
    </location>
</feature>
<dbReference type="Gene3D" id="3.40.950.10">
    <property type="entry name" value="Fe-only Hydrogenase (Larger Subunit), Chain L, domain 3"/>
    <property type="match status" value="1"/>
</dbReference>
<dbReference type="InterPro" id="IPR009016">
    <property type="entry name" value="Fe_hydrogenase"/>
</dbReference>
<feature type="domain" description="2Fe-2S ferredoxin-type" evidence="14">
    <location>
        <begin position="2"/>
        <end position="80"/>
    </location>
</feature>
<dbReference type="SUPFAM" id="SSF54292">
    <property type="entry name" value="2Fe-2S ferredoxin-like"/>
    <property type="match status" value="1"/>
</dbReference>
<evidence type="ECO:0000256" key="6">
    <source>
        <dbReference type="ARBA" id="ARBA00022723"/>
    </source>
</evidence>
<evidence type="ECO:0000313" key="17">
    <source>
        <dbReference type="EMBL" id="ADK82773.1"/>
    </source>
</evidence>
<dbReference type="InterPro" id="IPR017896">
    <property type="entry name" value="4Fe4S_Fe-S-bd"/>
</dbReference>
<dbReference type="eggNOG" id="COG3383">
    <property type="taxonomic scope" value="Bacteria"/>
</dbReference>
<keyword evidence="6" id="KW-0479">Metal-binding</keyword>
<dbReference type="Pfam" id="PF02256">
    <property type="entry name" value="Fe_hyd_SSU"/>
    <property type="match status" value="1"/>
</dbReference>
<gene>
    <name evidence="17" type="ordered locus">Spirs_3687</name>
</gene>
<comment type="cofactor">
    <cofactor evidence="1">
        <name>[4Fe-4S] cluster</name>
        <dbReference type="ChEBI" id="CHEBI:49883"/>
    </cofactor>
</comment>
<evidence type="ECO:0000259" key="15">
    <source>
        <dbReference type="PROSITE" id="PS51379"/>
    </source>
</evidence>
<dbReference type="InterPro" id="IPR036010">
    <property type="entry name" value="2Fe-2S_ferredoxin-like_sf"/>
</dbReference>
<feature type="domain" description="4Fe-4S ferredoxin-type" evidence="15">
    <location>
        <begin position="182"/>
        <end position="211"/>
    </location>
</feature>
<comment type="similarity">
    <text evidence="3">Belongs to the complex I 75 kDa subunit family.</text>
</comment>
<keyword evidence="10" id="KW-0411">Iron-sulfur</keyword>
<dbReference type="Proteomes" id="UP000002318">
    <property type="component" value="Chromosome"/>
</dbReference>
<dbReference type="Gene3D" id="3.40.50.1780">
    <property type="match status" value="1"/>
</dbReference>
<dbReference type="Pfam" id="PF02906">
    <property type="entry name" value="Fe_hyd_lg_C"/>
    <property type="match status" value="1"/>
</dbReference>
<evidence type="ECO:0000256" key="3">
    <source>
        <dbReference type="ARBA" id="ARBA00005404"/>
    </source>
</evidence>
<evidence type="ECO:0000256" key="8">
    <source>
        <dbReference type="ARBA" id="ARBA00022967"/>
    </source>
</evidence>
<evidence type="ECO:0000256" key="10">
    <source>
        <dbReference type="ARBA" id="ARBA00023014"/>
    </source>
</evidence>
<dbReference type="InterPro" id="IPR004108">
    <property type="entry name" value="Fe_hydrogenase_lsu_C"/>
</dbReference>
<dbReference type="SMART" id="SM00902">
    <property type="entry name" value="Fe_hyd_SSU"/>
    <property type="match status" value="1"/>
</dbReference>
<dbReference type="PROSITE" id="PS51379">
    <property type="entry name" value="4FE4S_FER_2"/>
    <property type="match status" value="2"/>
</dbReference>
<dbReference type="Gene3D" id="4.10.260.20">
    <property type="entry name" value="Iron hydrogenase, small subunit"/>
    <property type="match status" value="1"/>
</dbReference>
<dbReference type="Gene3D" id="3.30.70.20">
    <property type="match status" value="1"/>
</dbReference>
<evidence type="ECO:0000256" key="4">
    <source>
        <dbReference type="ARBA" id="ARBA00022485"/>
    </source>
</evidence>
<dbReference type="InterPro" id="IPR001041">
    <property type="entry name" value="2Fe-2S_ferredoxin-type"/>
</dbReference>
<keyword evidence="5" id="KW-0001">2Fe-2S</keyword>
<evidence type="ECO:0000256" key="5">
    <source>
        <dbReference type="ARBA" id="ARBA00022714"/>
    </source>
</evidence>
<comment type="cofactor">
    <cofactor evidence="13">
        <name>[2Fe-2S] cluster</name>
        <dbReference type="ChEBI" id="CHEBI:190135"/>
    </cofactor>
</comment>